<dbReference type="Proteomes" id="UP000824070">
    <property type="component" value="Unassembled WGS sequence"/>
</dbReference>
<gene>
    <name evidence="10" type="ORF">IAC52_03730</name>
</gene>
<dbReference type="InterPro" id="IPR000515">
    <property type="entry name" value="MetI-like"/>
</dbReference>
<dbReference type="Pfam" id="PF00528">
    <property type="entry name" value="BPD_transp_1"/>
    <property type="match status" value="1"/>
</dbReference>
<dbReference type="AlphaFoldDB" id="A0A9D1LP25"/>
<proteinExistence type="inferred from homology"/>
<comment type="caution">
    <text evidence="10">The sequence shown here is derived from an EMBL/GenBank/DDBJ whole genome shotgun (WGS) entry which is preliminary data.</text>
</comment>
<feature type="transmembrane region" description="Helical" evidence="8">
    <location>
        <begin position="147"/>
        <end position="168"/>
    </location>
</feature>
<dbReference type="PANTHER" id="PTHR43848">
    <property type="entry name" value="PUTRESCINE TRANSPORT SYSTEM PERMEASE PROTEIN POTI"/>
    <property type="match status" value="1"/>
</dbReference>
<keyword evidence="5 8" id="KW-0812">Transmembrane</keyword>
<evidence type="ECO:0000256" key="7">
    <source>
        <dbReference type="ARBA" id="ARBA00023136"/>
    </source>
</evidence>
<dbReference type="PANTHER" id="PTHR43848:SF2">
    <property type="entry name" value="PUTRESCINE TRANSPORT SYSTEM PERMEASE PROTEIN POTI"/>
    <property type="match status" value="1"/>
</dbReference>
<feature type="domain" description="ABC transmembrane type-1" evidence="9">
    <location>
        <begin position="74"/>
        <end position="278"/>
    </location>
</feature>
<comment type="subcellular location">
    <subcellularLocation>
        <location evidence="1 8">Cell membrane</location>
        <topology evidence="1 8">Multi-pass membrane protein</topology>
    </subcellularLocation>
</comment>
<keyword evidence="3 8" id="KW-0813">Transport</keyword>
<evidence type="ECO:0000259" key="9">
    <source>
        <dbReference type="PROSITE" id="PS50928"/>
    </source>
</evidence>
<comment type="similarity">
    <text evidence="2">Belongs to the binding-protein-dependent transport system permease family. CysTW subfamily.</text>
</comment>
<name>A0A9D1LP25_9FIRM</name>
<feature type="transmembrane region" description="Helical" evidence="8">
    <location>
        <begin position="261"/>
        <end position="283"/>
    </location>
</feature>
<keyword evidence="7 8" id="KW-0472">Membrane</keyword>
<dbReference type="CDD" id="cd06261">
    <property type="entry name" value="TM_PBP2"/>
    <property type="match status" value="1"/>
</dbReference>
<evidence type="ECO:0000256" key="4">
    <source>
        <dbReference type="ARBA" id="ARBA00022475"/>
    </source>
</evidence>
<dbReference type="GO" id="GO:0055085">
    <property type="term" value="P:transmembrane transport"/>
    <property type="evidence" value="ECO:0007669"/>
    <property type="project" value="InterPro"/>
</dbReference>
<protein>
    <submittedName>
        <fullName evidence="10">ABC transporter permease</fullName>
    </submittedName>
</protein>
<keyword evidence="4" id="KW-1003">Cell membrane</keyword>
<keyword evidence="6 8" id="KW-1133">Transmembrane helix</keyword>
<feature type="transmembrane region" description="Helical" evidence="8">
    <location>
        <begin position="197"/>
        <end position="218"/>
    </location>
</feature>
<dbReference type="EMBL" id="DVMV01000026">
    <property type="protein sequence ID" value="HIU45388.1"/>
    <property type="molecule type" value="Genomic_DNA"/>
</dbReference>
<reference evidence="10" key="1">
    <citation type="submission" date="2020-10" db="EMBL/GenBank/DDBJ databases">
        <authorList>
            <person name="Gilroy R."/>
        </authorList>
    </citation>
    <scope>NUCLEOTIDE SEQUENCE</scope>
    <source>
        <strain evidence="10">ChiGjej1B1-22543</strain>
    </source>
</reference>
<feature type="transmembrane region" description="Helical" evidence="8">
    <location>
        <begin position="123"/>
        <end position="141"/>
    </location>
</feature>
<dbReference type="InterPro" id="IPR051789">
    <property type="entry name" value="Bact_Polyamine_Transport"/>
</dbReference>
<feature type="transmembrane region" description="Helical" evidence="8">
    <location>
        <begin position="78"/>
        <end position="102"/>
    </location>
</feature>
<dbReference type="SUPFAM" id="SSF161098">
    <property type="entry name" value="MetI-like"/>
    <property type="match status" value="1"/>
</dbReference>
<evidence type="ECO:0000256" key="1">
    <source>
        <dbReference type="ARBA" id="ARBA00004651"/>
    </source>
</evidence>
<feature type="transmembrane region" description="Helical" evidence="8">
    <location>
        <begin position="21"/>
        <end position="44"/>
    </location>
</feature>
<dbReference type="Gene3D" id="1.10.3720.10">
    <property type="entry name" value="MetI-like"/>
    <property type="match status" value="1"/>
</dbReference>
<evidence type="ECO:0000256" key="2">
    <source>
        <dbReference type="ARBA" id="ARBA00007069"/>
    </source>
</evidence>
<evidence type="ECO:0000256" key="8">
    <source>
        <dbReference type="RuleBase" id="RU363032"/>
    </source>
</evidence>
<dbReference type="PROSITE" id="PS50928">
    <property type="entry name" value="ABC_TM1"/>
    <property type="match status" value="1"/>
</dbReference>
<sequence>MVENALAIRRRHKDKAIKWGGLFVIFLILILMYVPILVLIAYSFTTATNVGTWTGFSFDLYSALFKDEEIMTALGNTIILALSSSAISVVLGTSGAIGAFYSKKRMRAAIETVTQIPVVNAEIVIAMSLTVMFVFVGTYIFMGSNIFSFWTLLIGHVILSLPFVYLSVKPKLLQMDPAIYEAALDLGCSQGKALGKVVLPEIMPGIGSGFLLAITLSLDDFIVTAFTRGAGLLSGEKTIDTLSTLVQAKIKKGPVPPEMRALTTLIFLLVLLIVIGITIYNNVKAKKAAKLSRRKL</sequence>
<evidence type="ECO:0000256" key="3">
    <source>
        <dbReference type="ARBA" id="ARBA00022448"/>
    </source>
</evidence>
<organism evidence="10 11">
    <name type="scientific">Candidatus Alloenteromonas pullicola</name>
    <dbReference type="NCBI Taxonomy" id="2840784"/>
    <lineage>
        <taxon>Bacteria</taxon>
        <taxon>Bacillati</taxon>
        <taxon>Bacillota</taxon>
        <taxon>Bacillota incertae sedis</taxon>
        <taxon>Candidatus Alloenteromonas</taxon>
    </lineage>
</organism>
<evidence type="ECO:0000256" key="5">
    <source>
        <dbReference type="ARBA" id="ARBA00022692"/>
    </source>
</evidence>
<accession>A0A9D1LP25</accession>
<evidence type="ECO:0000313" key="10">
    <source>
        <dbReference type="EMBL" id="HIU45388.1"/>
    </source>
</evidence>
<evidence type="ECO:0000256" key="6">
    <source>
        <dbReference type="ARBA" id="ARBA00022989"/>
    </source>
</evidence>
<reference evidence="10" key="2">
    <citation type="journal article" date="2021" name="PeerJ">
        <title>Extensive microbial diversity within the chicken gut microbiome revealed by metagenomics and culture.</title>
        <authorList>
            <person name="Gilroy R."/>
            <person name="Ravi A."/>
            <person name="Getino M."/>
            <person name="Pursley I."/>
            <person name="Horton D.L."/>
            <person name="Alikhan N.F."/>
            <person name="Baker D."/>
            <person name="Gharbi K."/>
            <person name="Hall N."/>
            <person name="Watson M."/>
            <person name="Adriaenssens E.M."/>
            <person name="Foster-Nyarko E."/>
            <person name="Jarju S."/>
            <person name="Secka A."/>
            <person name="Antonio M."/>
            <person name="Oren A."/>
            <person name="Chaudhuri R.R."/>
            <person name="La Ragione R."/>
            <person name="Hildebrand F."/>
            <person name="Pallen M.J."/>
        </authorList>
    </citation>
    <scope>NUCLEOTIDE SEQUENCE</scope>
    <source>
        <strain evidence="10">ChiGjej1B1-22543</strain>
    </source>
</reference>
<evidence type="ECO:0000313" key="11">
    <source>
        <dbReference type="Proteomes" id="UP000824070"/>
    </source>
</evidence>
<dbReference type="InterPro" id="IPR035906">
    <property type="entry name" value="MetI-like_sf"/>
</dbReference>
<dbReference type="GO" id="GO:0005886">
    <property type="term" value="C:plasma membrane"/>
    <property type="evidence" value="ECO:0007669"/>
    <property type="project" value="UniProtKB-SubCell"/>
</dbReference>